<dbReference type="AlphaFoldDB" id="A0AAP8IT44"/>
<feature type="compositionally biased region" description="Pro residues" evidence="1">
    <location>
        <begin position="236"/>
        <end position="245"/>
    </location>
</feature>
<name>A0AAP8IT44_GARVA</name>
<feature type="compositionally biased region" description="Polar residues" evidence="1">
    <location>
        <begin position="444"/>
        <end position="454"/>
    </location>
</feature>
<reference evidence="2 3" key="1">
    <citation type="submission" date="2017-12" db="EMBL/GenBank/DDBJ databases">
        <title>Phylogenetic diversity of female urinary microbiome.</title>
        <authorList>
            <person name="Thomas-White K."/>
            <person name="Wolfe A.J."/>
        </authorList>
    </citation>
    <scope>NUCLEOTIDE SEQUENCE [LARGE SCALE GENOMIC DNA]</scope>
    <source>
        <strain evidence="2 3">UMB0682</strain>
    </source>
</reference>
<sequence length="506" mass="55473">MAQKPDTARNASAMERVGKRKLGYNVAQVNAFLERAHTLYESDEARLTQKDIQEVSFDLERNGYIIGQVDAALSRLERAVVDKCTEQELAQCGRVAWKARVEALYRKLLQHAQRDYRDRFDRGSSRHPSYARKQVDIMVDQALDKIALMLGHELEWETDKETLQDIDSAYVSNVIFTQKNGKHGYDERQVDYYLNACVRLLSSLESFERVEQYVDADNSSSSYSRAESESYSAPASVPPSVPPSVIPVTKAEEPAKSSESTESYNHYEEPVPSFAPSIKPASDFSAASAASSASATEPSASSIFKPVEDAVEDEDTADRLPKIAPRSIPSVPNHDKQSIFAPVDYANQDSNDSFEALNKSERAIFTPHAAASKPSNVLNDTDSNDELLQSATVMRNSSESSVLPPSFTPAARNRNNSPAAPKPVAAPAPAPAESIPSFAPQDPAQHSSQHSSLNIPELHVSDLQPSKPLSLDIPDLSFPIIGHIDESTNFGSSSQSGDDSENNDRN</sequence>
<evidence type="ECO:0000313" key="2">
    <source>
        <dbReference type="EMBL" id="PKZ59764.1"/>
    </source>
</evidence>
<feature type="compositionally biased region" description="Polar residues" evidence="1">
    <location>
        <begin position="394"/>
        <end position="403"/>
    </location>
</feature>
<evidence type="ECO:0000313" key="3">
    <source>
        <dbReference type="Proteomes" id="UP000234905"/>
    </source>
</evidence>
<feature type="region of interest" description="Disordered" evidence="1">
    <location>
        <begin position="290"/>
        <end position="344"/>
    </location>
</feature>
<dbReference type="InterPro" id="IPR019932">
    <property type="entry name" value="CHP03543"/>
</dbReference>
<protein>
    <submittedName>
        <fullName evidence="2">DivIVA domain-containing protein</fullName>
    </submittedName>
</protein>
<dbReference type="Proteomes" id="UP000234905">
    <property type="component" value="Unassembled WGS sequence"/>
</dbReference>
<feature type="compositionally biased region" description="Low complexity" evidence="1">
    <location>
        <begin position="431"/>
        <end position="440"/>
    </location>
</feature>
<dbReference type="EMBL" id="PKJN01000002">
    <property type="protein sequence ID" value="PKZ59764.1"/>
    <property type="molecule type" value="Genomic_DNA"/>
</dbReference>
<accession>A0AAP8IT44</accession>
<feature type="compositionally biased region" description="Pro residues" evidence="1">
    <location>
        <begin position="420"/>
        <end position="430"/>
    </location>
</feature>
<dbReference type="NCBIfam" id="TIGR03543">
    <property type="entry name" value="divI1A_rptt_fam"/>
    <property type="match status" value="1"/>
</dbReference>
<gene>
    <name evidence="2" type="ORF">CYJ61_05705</name>
</gene>
<dbReference type="NCBIfam" id="TIGR03544">
    <property type="entry name" value="DivI1A_domain"/>
    <property type="match status" value="1"/>
</dbReference>
<evidence type="ECO:0000256" key="1">
    <source>
        <dbReference type="SAM" id="MobiDB-lite"/>
    </source>
</evidence>
<feature type="compositionally biased region" description="Low complexity" evidence="1">
    <location>
        <begin position="409"/>
        <end position="419"/>
    </location>
</feature>
<feature type="compositionally biased region" description="Polar residues" evidence="1">
    <location>
        <begin position="487"/>
        <end position="497"/>
    </location>
</feature>
<comment type="caution">
    <text evidence="2">The sequence shown here is derived from an EMBL/GenBank/DDBJ whole genome shotgun (WGS) entry which is preliminary data.</text>
</comment>
<feature type="region of interest" description="Disordered" evidence="1">
    <location>
        <begin position="394"/>
        <end position="506"/>
    </location>
</feature>
<feature type="region of interest" description="Disordered" evidence="1">
    <location>
        <begin position="215"/>
        <end position="272"/>
    </location>
</feature>
<feature type="compositionally biased region" description="Low complexity" evidence="1">
    <location>
        <begin position="290"/>
        <end position="302"/>
    </location>
</feature>
<dbReference type="InterPro" id="IPR019933">
    <property type="entry name" value="DivIVA_domain"/>
</dbReference>
<organism evidence="2 3">
    <name type="scientific">Gardnerella vaginalis</name>
    <dbReference type="NCBI Taxonomy" id="2702"/>
    <lineage>
        <taxon>Bacteria</taxon>
        <taxon>Bacillati</taxon>
        <taxon>Actinomycetota</taxon>
        <taxon>Actinomycetes</taxon>
        <taxon>Bifidobacteriales</taxon>
        <taxon>Bifidobacteriaceae</taxon>
        <taxon>Gardnerella</taxon>
    </lineage>
</organism>
<feature type="compositionally biased region" description="Low complexity" evidence="1">
    <location>
        <begin position="219"/>
        <end position="235"/>
    </location>
</feature>
<proteinExistence type="predicted"/>